<keyword evidence="1" id="KW-0813">Transport</keyword>
<evidence type="ECO:0000256" key="2">
    <source>
        <dbReference type="ARBA" id="ARBA00022741"/>
    </source>
</evidence>
<dbReference type="InterPro" id="IPR003439">
    <property type="entry name" value="ABC_transporter-like_ATP-bd"/>
</dbReference>
<keyword evidence="4" id="KW-1278">Translocase</keyword>
<dbReference type="Pfam" id="PF00005">
    <property type="entry name" value="ABC_tran"/>
    <property type="match status" value="1"/>
</dbReference>
<dbReference type="InterPro" id="IPR027417">
    <property type="entry name" value="P-loop_NTPase"/>
</dbReference>
<dbReference type="RefSeq" id="WP_017023654.1">
    <property type="nucleotide sequence ID" value="NZ_AJYK02000029.1"/>
</dbReference>
<evidence type="ECO:0000256" key="5">
    <source>
        <dbReference type="ARBA" id="ARBA00037066"/>
    </source>
</evidence>
<sequence>MVPTTYSNENSVVSSPDNLRYDNINAITASHLNLKYGQKVILDNINIELKTGQVTALLGPNGAGKSSLLKILCGEQEADINSNQPPVIQYFGKPRTEWNKNVLAKHLGILPQHSTLSFPFLVKEVVELGGLPLTISNVGLKSISEQCMSDVGIQHIKDRMYPSLSGGEKQRVHLARVLTQLSQAKDHKIFMLDEPTSALDLSHQHNTLMLAREMARSGAAIVVVLHDLNLASQYSDRILLLNKGKIVADGSPWETLTSDIIENVYQQKTMITPHPNYDIPVVMPI</sequence>
<evidence type="ECO:0000256" key="3">
    <source>
        <dbReference type="ARBA" id="ARBA00022840"/>
    </source>
</evidence>
<dbReference type="SUPFAM" id="SSF52540">
    <property type="entry name" value="P-loop containing nucleoside triphosphate hydrolases"/>
    <property type="match status" value="1"/>
</dbReference>
<dbReference type="EMBL" id="AJYK02000029">
    <property type="protein sequence ID" value="OEF27605.1"/>
    <property type="molecule type" value="Genomic_DNA"/>
</dbReference>
<dbReference type="NCBIfam" id="NF010068">
    <property type="entry name" value="PRK13548.1"/>
    <property type="match status" value="1"/>
</dbReference>
<evidence type="ECO:0000259" key="6">
    <source>
        <dbReference type="PROSITE" id="PS50893"/>
    </source>
</evidence>
<gene>
    <name evidence="7" type="ORF">A1QC_06115</name>
</gene>
<dbReference type="Proteomes" id="UP000094070">
    <property type="component" value="Unassembled WGS sequence"/>
</dbReference>
<evidence type="ECO:0000313" key="8">
    <source>
        <dbReference type="Proteomes" id="UP000094070"/>
    </source>
</evidence>
<accession>A0A1E5E4I6</accession>
<dbReference type="CDD" id="cd03214">
    <property type="entry name" value="ABC_Iron-Siderophores_B12_Hemin"/>
    <property type="match status" value="1"/>
</dbReference>
<evidence type="ECO:0000313" key="7">
    <source>
        <dbReference type="EMBL" id="OEF27605.1"/>
    </source>
</evidence>
<evidence type="ECO:0000256" key="1">
    <source>
        <dbReference type="ARBA" id="ARBA00022448"/>
    </source>
</evidence>
<comment type="function">
    <text evidence="5">Part of the ABC transporter complex HmuTUV involved in hemin import. Responsible for energy coupling to the transport system.</text>
</comment>
<proteinExistence type="predicted"/>
<keyword evidence="8" id="KW-1185">Reference proteome</keyword>
<dbReference type="OrthoDB" id="5292475at2"/>
<dbReference type="Gene3D" id="3.40.50.300">
    <property type="entry name" value="P-loop containing nucleotide triphosphate hydrolases"/>
    <property type="match status" value="1"/>
</dbReference>
<dbReference type="PANTHER" id="PTHR42794:SF1">
    <property type="entry name" value="HEMIN IMPORT ATP-BINDING PROTEIN HMUV"/>
    <property type="match status" value="1"/>
</dbReference>
<evidence type="ECO:0000256" key="4">
    <source>
        <dbReference type="ARBA" id="ARBA00022967"/>
    </source>
</evidence>
<comment type="caution">
    <text evidence="7">The sequence shown here is derived from an EMBL/GenBank/DDBJ whole genome shotgun (WGS) entry which is preliminary data.</text>
</comment>
<reference evidence="7 8" key="1">
    <citation type="journal article" date="2012" name="Science">
        <title>Ecological populations of bacteria act as socially cohesive units of antibiotic production and resistance.</title>
        <authorList>
            <person name="Cordero O.X."/>
            <person name="Wildschutte H."/>
            <person name="Kirkup B."/>
            <person name="Proehl S."/>
            <person name="Ngo L."/>
            <person name="Hussain F."/>
            <person name="Le Roux F."/>
            <person name="Mincer T."/>
            <person name="Polz M.F."/>
        </authorList>
    </citation>
    <scope>NUCLEOTIDE SEQUENCE [LARGE SCALE GENOMIC DNA]</scope>
    <source>
        <strain evidence="7 8">1S-45</strain>
    </source>
</reference>
<dbReference type="STRING" id="1188252.A1QC_06115"/>
<dbReference type="GO" id="GO:0016887">
    <property type="term" value="F:ATP hydrolysis activity"/>
    <property type="evidence" value="ECO:0007669"/>
    <property type="project" value="InterPro"/>
</dbReference>
<dbReference type="SMART" id="SM00382">
    <property type="entry name" value="AAA"/>
    <property type="match status" value="1"/>
</dbReference>
<dbReference type="eggNOG" id="COG4559">
    <property type="taxonomic scope" value="Bacteria"/>
</dbReference>
<feature type="domain" description="ABC transporter" evidence="6">
    <location>
        <begin position="19"/>
        <end position="268"/>
    </location>
</feature>
<keyword evidence="3 7" id="KW-0067">ATP-binding</keyword>
<protein>
    <submittedName>
        <fullName evidence="7">Heme ABC transporter ATP-binding protein</fullName>
    </submittedName>
</protein>
<name>A0A1E5E4I6_9VIBR</name>
<dbReference type="AlphaFoldDB" id="A0A1E5E4I6"/>
<dbReference type="InterPro" id="IPR003593">
    <property type="entry name" value="AAA+_ATPase"/>
</dbReference>
<organism evidence="7 8">
    <name type="scientific">Vibrio rumoiensis 1S-45</name>
    <dbReference type="NCBI Taxonomy" id="1188252"/>
    <lineage>
        <taxon>Bacteria</taxon>
        <taxon>Pseudomonadati</taxon>
        <taxon>Pseudomonadota</taxon>
        <taxon>Gammaproteobacteria</taxon>
        <taxon>Vibrionales</taxon>
        <taxon>Vibrionaceae</taxon>
        <taxon>Vibrio</taxon>
    </lineage>
</organism>
<dbReference type="GO" id="GO:0005524">
    <property type="term" value="F:ATP binding"/>
    <property type="evidence" value="ECO:0007669"/>
    <property type="project" value="UniProtKB-KW"/>
</dbReference>
<dbReference type="PANTHER" id="PTHR42794">
    <property type="entry name" value="HEMIN IMPORT ATP-BINDING PROTEIN HMUV"/>
    <property type="match status" value="1"/>
</dbReference>
<keyword evidence="2" id="KW-0547">Nucleotide-binding</keyword>
<dbReference type="PROSITE" id="PS50893">
    <property type="entry name" value="ABC_TRANSPORTER_2"/>
    <property type="match status" value="1"/>
</dbReference>